<keyword evidence="2" id="KW-0472">Membrane</keyword>
<feature type="compositionally biased region" description="Polar residues" evidence="1">
    <location>
        <begin position="295"/>
        <end position="309"/>
    </location>
</feature>
<evidence type="ECO:0000256" key="1">
    <source>
        <dbReference type="SAM" id="MobiDB-lite"/>
    </source>
</evidence>
<feature type="region of interest" description="Disordered" evidence="1">
    <location>
        <begin position="295"/>
        <end position="318"/>
    </location>
</feature>
<dbReference type="EMBL" id="BAAAYU010000005">
    <property type="protein sequence ID" value="GAA3637552.1"/>
    <property type="molecule type" value="Genomic_DNA"/>
</dbReference>
<evidence type="ECO:0008006" key="5">
    <source>
        <dbReference type="Google" id="ProtNLM"/>
    </source>
</evidence>
<dbReference type="RefSeq" id="WP_344738319.1">
    <property type="nucleotide sequence ID" value="NZ_BAAAYU010000005.1"/>
</dbReference>
<evidence type="ECO:0000313" key="4">
    <source>
        <dbReference type="Proteomes" id="UP001501697"/>
    </source>
</evidence>
<evidence type="ECO:0000256" key="2">
    <source>
        <dbReference type="SAM" id="Phobius"/>
    </source>
</evidence>
<keyword evidence="4" id="KW-1185">Reference proteome</keyword>
<reference evidence="4" key="1">
    <citation type="journal article" date="2019" name="Int. J. Syst. Evol. Microbiol.">
        <title>The Global Catalogue of Microorganisms (GCM) 10K type strain sequencing project: providing services to taxonomists for standard genome sequencing and annotation.</title>
        <authorList>
            <consortium name="The Broad Institute Genomics Platform"/>
            <consortium name="The Broad Institute Genome Sequencing Center for Infectious Disease"/>
            <person name="Wu L."/>
            <person name="Ma J."/>
        </authorList>
    </citation>
    <scope>NUCLEOTIDE SEQUENCE [LARGE SCALE GENOMIC DNA]</scope>
    <source>
        <strain evidence="4">JCM 16544</strain>
    </source>
</reference>
<evidence type="ECO:0000313" key="3">
    <source>
        <dbReference type="EMBL" id="GAA3637552.1"/>
    </source>
</evidence>
<dbReference type="Pfam" id="PF19516">
    <property type="entry name" value="DUF6049"/>
    <property type="match status" value="1"/>
</dbReference>
<comment type="caution">
    <text evidence="3">The sequence shown here is derived from an EMBL/GenBank/DDBJ whole genome shotgun (WGS) entry which is preliminary data.</text>
</comment>
<organism evidence="3 4">
    <name type="scientific">Microbacterium awajiense</name>
    <dbReference type="NCBI Taxonomy" id="415214"/>
    <lineage>
        <taxon>Bacteria</taxon>
        <taxon>Bacillati</taxon>
        <taxon>Actinomycetota</taxon>
        <taxon>Actinomycetes</taxon>
        <taxon>Micrococcales</taxon>
        <taxon>Microbacteriaceae</taxon>
        <taxon>Microbacterium</taxon>
    </lineage>
</organism>
<protein>
    <recommendedName>
        <fullName evidence="5">2-oxoglutarate dehydrogenase</fullName>
    </recommendedName>
</protein>
<proteinExistence type="predicted"/>
<accession>A0ABP7AQJ9</accession>
<keyword evidence="2" id="KW-0812">Transmembrane</keyword>
<gene>
    <name evidence="3" type="ORF">GCM10022200_21120</name>
</gene>
<dbReference type="Proteomes" id="UP001501697">
    <property type="component" value="Unassembled WGS sequence"/>
</dbReference>
<name>A0ABP7AQJ9_9MICO</name>
<keyword evidence="2" id="KW-1133">Transmembrane helix</keyword>
<sequence>MTVTPLGPGRTAHHPPRARAAFAVFAALLAVLAFAIAPPKASAAPLGITLTLAPVGNGIVEPGDALTVSVALANASSSPTVPAPATLSIGAAPFADRSALTAWLAGQTSGVTVAAAGTAVLPSVDAASSGATPIAVPGDDPRLTGLVPGVYPLLIEATLGDEPLTATSVMTVPDPDGPASGVGVIVPITAGAIDVGLLGADAVAGLTAPAGALTAALDAADGTGAILAVDPAIPAAIRVLGDEAPADATAWLARLMTMTNSRFALQFGDADPVAQLAAGQTRPVGPTSLTAYLDSTASAGEPTPDSTESADAETSPPSLTQLLDIGPARASVYWPGAGTVDADTVAALGGLGDDEAASLTVLSSAEVDRSAASARADADDASLLVYDADVSRMLEQASLREGTALRASSLTAATAFLAFARAESAGRPIVVTVGRADDRSRIALRTAIATAMDAPGLSPRDLDTLIATDAVTARVTASAGDDARAAAASDLFAQEVELSRFATILDDPALLTGPERAEILQLLGLAWRPQPGEWRRAVVDHEEATATTLDSVGLLPTSTVNLVGSGAGLRFSVRNDLPYPVTLVLYAMPDDLRLDVQRATNVTATAASNTRVEVPVQARVGNGEVTLALQLRSPTSVAIGDTEFVDVNVRAEWEGVGIAALAIVVGGLLVIGLFRTFRRRRGRPDPAVVHDEAETDR</sequence>
<dbReference type="InterPro" id="IPR046112">
    <property type="entry name" value="DUF6049"/>
</dbReference>
<feature type="transmembrane region" description="Helical" evidence="2">
    <location>
        <begin position="655"/>
        <end position="674"/>
    </location>
</feature>